<proteinExistence type="predicted"/>
<accession>A0ACC2SP41</accession>
<evidence type="ECO:0000313" key="1">
    <source>
        <dbReference type="EMBL" id="KAJ9064032.1"/>
    </source>
</evidence>
<name>A0ACC2SP41_9FUNG</name>
<organism evidence="1 2">
    <name type="scientific">Entomophthora muscae</name>
    <dbReference type="NCBI Taxonomy" id="34485"/>
    <lineage>
        <taxon>Eukaryota</taxon>
        <taxon>Fungi</taxon>
        <taxon>Fungi incertae sedis</taxon>
        <taxon>Zoopagomycota</taxon>
        <taxon>Entomophthoromycotina</taxon>
        <taxon>Entomophthoromycetes</taxon>
        <taxon>Entomophthorales</taxon>
        <taxon>Entomophthoraceae</taxon>
        <taxon>Entomophthora</taxon>
    </lineage>
</organism>
<comment type="caution">
    <text evidence="1">The sequence shown here is derived from an EMBL/GenBank/DDBJ whole genome shotgun (WGS) entry which is preliminary data.</text>
</comment>
<sequence>MAGDFNIWTDKLCNTFPVQNKPHHKGATMLQFMAKKGLIFTVDDKEEGPASLTRWASDIEDTPIKGSRLEYILVAGALAEIISLSLVVISLWLE</sequence>
<gene>
    <name evidence="1" type="ORF">DSO57_1034744</name>
</gene>
<keyword evidence="2" id="KW-1185">Reference proteome</keyword>
<dbReference type="Proteomes" id="UP001165960">
    <property type="component" value="Unassembled WGS sequence"/>
</dbReference>
<reference evidence="1" key="1">
    <citation type="submission" date="2022-04" db="EMBL/GenBank/DDBJ databases">
        <title>Genome of the entomopathogenic fungus Entomophthora muscae.</title>
        <authorList>
            <person name="Elya C."/>
            <person name="Lovett B.R."/>
            <person name="Lee E."/>
            <person name="Macias A.M."/>
            <person name="Hajek A.E."/>
            <person name="De Bivort B.L."/>
            <person name="Kasson M.T."/>
            <person name="De Fine Licht H.H."/>
            <person name="Stajich J.E."/>
        </authorList>
    </citation>
    <scope>NUCLEOTIDE SEQUENCE</scope>
    <source>
        <strain evidence="1">Berkeley</strain>
    </source>
</reference>
<protein>
    <submittedName>
        <fullName evidence="1">Uncharacterized protein</fullName>
    </submittedName>
</protein>
<evidence type="ECO:0000313" key="2">
    <source>
        <dbReference type="Proteomes" id="UP001165960"/>
    </source>
</evidence>
<dbReference type="EMBL" id="QTSX02004554">
    <property type="protein sequence ID" value="KAJ9064032.1"/>
    <property type="molecule type" value="Genomic_DNA"/>
</dbReference>